<dbReference type="Gene3D" id="3.40.50.300">
    <property type="entry name" value="P-loop containing nucleotide triphosphate hydrolases"/>
    <property type="match status" value="1"/>
</dbReference>
<evidence type="ECO:0008006" key="3">
    <source>
        <dbReference type="Google" id="ProtNLM"/>
    </source>
</evidence>
<dbReference type="Pfam" id="PF13671">
    <property type="entry name" value="AAA_33"/>
    <property type="match status" value="1"/>
</dbReference>
<protein>
    <recommendedName>
        <fullName evidence="3">Adenylyl-sulfate kinase</fullName>
    </recommendedName>
</protein>
<proteinExistence type="predicted"/>
<sequence>MMDTAIPLALVIVVGPQASGKSTVAAALAAELRRRGERAALVELDQIAAMALPTLPNWEAAHRIFETTVGLWARTGLTCVIAEGSGSEDEVSRLRRQAPSGAVIVVVVTTVTLEAAFARAHMDPTRGISREWDFLNGVYEKWADELVRIGPDVVIDTSRLTVEQGVRRTISRIQSARFGPDSLGPNS</sequence>
<evidence type="ECO:0000313" key="1">
    <source>
        <dbReference type="EMBL" id="RWZ68109.1"/>
    </source>
</evidence>
<keyword evidence="2" id="KW-1185">Reference proteome</keyword>
<comment type="caution">
    <text evidence="1">The sequence shown here is derived from an EMBL/GenBank/DDBJ whole genome shotgun (WGS) entry which is preliminary data.</text>
</comment>
<dbReference type="SUPFAM" id="SSF52540">
    <property type="entry name" value="P-loop containing nucleoside triphosphate hydrolases"/>
    <property type="match status" value="1"/>
</dbReference>
<evidence type="ECO:0000313" key="2">
    <source>
        <dbReference type="Proteomes" id="UP000288603"/>
    </source>
</evidence>
<dbReference type="EMBL" id="RZNC01000001">
    <property type="protein sequence ID" value="RWZ68109.1"/>
    <property type="molecule type" value="Genomic_DNA"/>
</dbReference>
<accession>A0A3S4E7J0</accession>
<dbReference type="AlphaFoldDB" id="A0A3S4E7J0"/>
<name>A0A3S4E7J0_9MICO</name>
<dbReference type="Proteomes" id="UP000288603">
    <property type="component" value="Unassembled WGS sequence"/>
</dbReference>
<reference evidence="1 2" key="1">
    <citation type="submission" date="2018-12" db="EMBL/GenBank/DDBJ databases">
        <authorList>
            <person name="Li F."/>
        </authorList>
    </citation>
    <scope>NUCLEOTIDE SEQUENCE [LARGE SCALE GENOMIC DNA]</scope>
    <source>
        <strain evidence="1 2">8H24J-4-2</strain>
    </source>
</reference>
<organism evidence="1 2">
    <name type="scientific">Labedella populi</name>
    <dbReference type="NCBI Taxonomy" id="2498850"/>
    <lineage>
        <taxon>Bacteria</taxon>
        <taxon>Bacillati</taxon>
        <taxon>Actinomycetota</taxon>
        <taxon>Actinomycetes</taxon>
        <taxon>Micrococcales</taxon>
        <taxon>Microbacteriaceae</taxon>
        <taxon>Labedella</taxon>
    </lineage>
</organism>
<dbReference type="InterPro" id="IPR027417">
    <property type="entry name" value="P-loop_NTPase"/>
</dbReference>
<gene>
    <name evidence="1" type="ORF">ELQ92_02380</name>
</gene>